<dbReference type="SUPFAM" id="SSF52096">
    <property type="entry name" value="ClpP/crotonase"/>
    <property type="match status" value="1"/>
</dbReference>
<dbReference type="Pfam" id="PF22694">
    <property type="entry name" value="CtpB_N-like"/>
    <property type="match status" value="1"/>
</dbReference>
<feature type="domain" description="PDZ" evidence="8">
    <location>
        <begin position="97"/>
        <end position="165"/>
    </location>
</feature>
<evidence type="ECO:0000256" key="6">
    <source>
        <dbReference type="SAM" id="MobiDB-lite"/>
    </source>
</evidence>
<evidence type="ECO:0000256" key="3">
    <source>
        <dbReference type="ARBA" id="ARBA00022801"/>
    </source>
</evidence>
<dbReference type="InterPro" id="IPR029045">
    <property type="entry name" value="ClpP/crotonase-like_dom_sf"/>
</dbReference>
<keyword evidence="4 5" id="KW-0720">Serine protease</keyword>
<dbReference type="EMBL" id="NRSH01000029">
    <property type="protein sequence ID" value="MBK1726205.1"/>
    <property type="molecule type" value="Genomic_DNA"/>
</dbReference>
<feature type="chain" id="PRO_5046658789" evidence="7">
    <location>
        <begin position="26"/>
        <end position="444"/>
    </location>
</feature>
<evidence type="ECO:0000256" key="2">
    <source>
        <dbReference type="ARBA" id="ARBA00022670"/>
    </source>
</evidence>
<dbReference type="Gene3D" id="3.30.750.44">
    <property type="match status" value="1"/>
</dbReference>
<feature type="signal peptide" evidence="7">
    <location>
        <begin position="1"/>
        <end position="25"/>
    </location>
</feature>
<dbReference type="SMART" id="SM00245">
    <property type="entry name" value="TSPc"/>
    <property type="match status" value="1"/>
</dbReference>
<dbReference type="InterPro" id="IPR041489">
    <property type="entry name" value="PDZ_6"/>
</dbReference>
<keyword evidence="10" id="KW-1185">Reference proteome</keyword>
<name>A0ABS1E626_9GAMM</name>
<evidence type="ECO:0000256" key="7">
    <source>
        <dbReference type="SAM" id="SignalP"/>
    </source>
</evidence>
<dbReference type="SUPFAM" id="SSF50156">
    <property type="entry name" value="PDZ domain-like"/>
    <property type="match status" value="1"/>
</dbReference>
<dbReference type="PROSITE" id="PS50106">
    <property type="entry name" value="PDZ"/>
    <property type="match status" value="1"/>
</dbReference>
<evidence type="ECO:0000313" key="10">
    <source>
        <dbReference type="Proteomes" id="UP000738126"/>
    </source>
</evidence>
<evidence type="ECO:0000259" key="8">
    <source>
        <dbReference type="PROSITE" id="PS50106"/>
    </source>
</evidence>
<keyword evidence="7" id="KW-0732">Signal</keyword>
<dbReference type="PANTHER" id="PTHR32060:SF30">
    <property type="entry name" value="CARBOXY-TERMINAL PROCESSING PROTEASE CTPA"/>
    <property type="match status" value="1"/>
</dbReference>
<dbReference type="PANTHER" id="PTHR32060">
    <property type="entry name" value="TAIL-SPECIFIC PROTEASE"/>
    <property type="match status" value="1"/>
</dbReference>
<keyword evidence="3 5" id="KW-0378">Hydrolase</keyword>
<dbReference type="InterPro" id="IPR004447">
    <property type="entry name" value="Peptidase_S41A"/>
</dbReference>
<feature type="region of interest" description="Disordered" evidence="6">
    <location>
        <begin position="391"/>
        <end position="417"/>
    </location>
</feature>
<dbReference type="NCBIfam" id="TIGR00225">
    <property type="entry name" value="prc"/>
    <property type="match status" value="1"/>
</dbReference>
<comment type="caution">
    <text evidence="9">The sequence shown here is derived from an EMBL/GenBank/DDBJ whole genome shotgun (WGS) entry which is preliminary data.</text>
</comment>
<sequence>MRRPIGSLLSAVLALGLALAPAAGAAEPQAAEAPGPRPESAAEQLPLAELELLAEVYGRIKRDYVEAVDDRELFRAAIRGMLSELDAHSGYLDSEAYEKLQEGTRGEFGGVGLELSREAGLIQVVAPIDDTPASRAGLRSGDAIIRIDGQSVRGIELSEAVQRLRGEPGNKVEITVVREAAEQPLTFELERAVIQVDSVRSRMLEPGYGYVRISQFQQGTGEELRRALESLLAEAGGSLHGLVLDLRNNPGGVLQAAVAVADAFLAEGQIVSTKGRVEEAQMAFDADSADLSGGAPLAVLINRGSASASEIVAGALQDHGRAVIMGETSFGKGSVQSIIPLDEAAMKLTTARYFTPSGRSIQAQGITPDIAVEDLRLAETEPSLEVTEADLEGHLPGQAEADGPGGGPEGEEAAGEAEASLARRDYVLFEALSLLKGMRVLGAR</sequence>
<accession>A0ABS1E626</accession>
<gene>
    <name evidence="9" type="ORF">CKO13_04030</name>
</gene>
<protein>
    <submittedName>
        <fullName evidence="9">Peptidase S41</fullName>
    </submittedName>
</protein>
<dbReference type="InterPro" id="IPR005151">
    <property type="entry name" value="Tail-specific_protease"/>
</dbReference>
<keyword evidence="2 5" id="KW-0645">Protease</keyword>
<evidence type="ECO:0000256" key="4">
    <source>
        <dbReference type="ARBA" id="ARBA00022825"/>
    </source>
</evidence>
<dbReference type="Proteomes" id="UP000738126">
    <property type="component" value="Unassembled WGS sequence"/>
</dbReference>
<dbReference type="Pfam" id="PF03572">
    <property type="entry name" value="Peptidase_S41"/>
    <property type="match status" value="1"/>
</dbReference>
<dbReference type="Pfam" id="PF17820">
    <property type="entry name" value="PDZ_6"/>
    <property type="match status" value="1"/>
</dbReference>
<dbReference type="Gene3D" id="2.30.42.10">
    <property type="match status" value="1"/>
</dbReference>
<dbReference type="InterPro" id="IPR055210">
    <property type="entry name" value="CtpA/B_N"/>
</dbReference>
<organism evidence="9 10">
    <name type="scientific">Halorhodospira neutriphila</name>
    <dbReference type="NCBI Taxonomy" id="168379"/>
    <lineage>
        <taxon>Bacteria</taxon>
        <taxon>Pseudomonadati</taxon>
        <taxon>Pseudomonadota</taxon>
        <taxon>Gammaproteobacteria</taxon>
        <taxon>Chromatiales</taxon>
        <taxon>Ectothiorhodospiraceae</taxon>
        <taxon>Halorhodospira</taxon>
    </lineage>
</organism>
<dbReference type="RefSeq" id="WP_200257066.1">
    <property type="nucleotide sequence ID" value="NZ_NRSH01000029.1"/>
</dbReference>
<comment type="similarity">
    <text evidence="1 5">Belongs to the peptidase S41A family.</text>
</comment>
<evidence type="ECO:0000313" key="9">
    <source>
        <dbReference type="EMBL" id="MBK1726205.1"/>
    </source>
</evidence>
<evidence type="ECO:0000256" key="1">
    <source>
        <dbReference type="ARBA" id="ARBA00009179"/>
    </source>
</evidence>
<dbReference type="CDD" id="cd06782">
    <property type="entry name" value="cpPDZ_CPP-like"/>
    <property type="match status" value="1"/>
</dbReference>
<dbReference type="Gene3D" id="3.90.226.10">
    <property type="entry name" value="2-enoyl-CoA Hydratase, Chain A, domain 1"/>
    <property type="match status" value="1"/>
</dbReference>
<evidence type="ECO:0000256" key="5">
    <source>
        <dbReference type="RuleBase" id="RU004404"/>
    </source>
</evidence>
<dbReference type="InterPro" id="IPR001478">
    <property type="entry name" value="PDZ"/>
</dbReference>
<dbReference type="CDD" id="cd07560">
    <property type="entry name" value="Peptidase_S41_CPP"/>
    <property type="match status" value="1"/>
</dbReference>
<dbReference type="SMART" id="SM00228">
    <property type="entry name" value="PDZ"/>
    <property type="match status" value="1"/>
</dbReference>
<reference evidence="9 10" key="1">
    <citation type="journal article" date="2020" name="Microorganisms">
        <title>Osmotic Adaptation and Compatible Solute Biosynthesis of Phototrophic Bacteria as Revealed from Genome Analyses.</title>
        <authorList>
            <person name="Imhoff J.F."/>
            <person name="Rahn T."/>
            <person name="Kunzel S."/>
            <person name="Keller A."/>
            <person name="Neulinger S.C."/>
        </authorList>
    </citation>
    <scope>NUCLEOTIDE SEQUENCE [LARGE SCALE GENOMIC DNA]</scope>
    <source>
        <strain evidence="9 10">DSM 15116</strain>
    </source>
</reference>
<dbReference type="InterPro" id="IPR036034">
    <property type="entry name" value="PDZ_sf"/>
</dbReference>
<proteinExistence type="inferred from homology"/>